<feature type="region of interest" description="Disordered" evidence="1">
    <location>
        <begin position="1"/>
        <end position="36"/>
    </location>
</feature>
<feature type="compositionally biased region" description="Polar residues" evidence="1">
    <location>
        <begin position="71"/>
        <end position="80"/>
    </location>
</feature>
<feature type="region of interest" description="Disordered" evidence="1">
    <location>
        <begin position="57"/>
        <end position="84"/>
    </location>
</feature>
<protein>
    <submittedName>
        <fullName evidence="2">Uncharacterized protein</fullName>
    </submittedName>
</protein>
<gene>
    <name evidence="2" type="ORF">BN2614_LOCUS1</name>
</gene>
<dbReference type="EMBL" id="CYRY02023883">
    <property type="protein sequence ID" value="VCW97973.1"/>
    <property type="molecule type" value="Genomic_DNA"/>
</dbReference>
<reference evidence="2 3" key="1">
    <citation type="submission" date="2018-10" db="EMBL/GenBank/DDBJ databases">
        <authorList>
            <person name="Ekblom R."/>
            <person name="Jareborg N."/>
        </authorList>
    </citation>
    <scope>NUCLEOTIDE SEQUENCE [LARGE SCALE GENOMIC DNA]</scope>
    <source>
        <tissue evidence="2">Muscle</tissue>
    </source>
</reference>
<feature type="compositionally biased region" description="Basic residues" evidence="1">
    <location>
        <begin position="1"/>
        <end position="12"/>
    </location>
</feature>
<comment type="caution">
    <text evidence="2">The sequence shown here is derived from an EMBL/GenBank/DDBJ whole genome shotgun (WGS) entry which is preliminary data.</text>
</comment>
<proteinExistence type="predicted"/>
<dbReference type="AlphaFoldDB" id="A0A9X9Q2E4"/>
<keyword evidence="3" id="KW-1185">Reference proteome</keyword>
<evidence type="ECO:0000313" key="2">
    <source>
        <dbReference type="EMBL" id="VCW97973.1"/>
    </source>
</evidence>
<accession>A0A9X9Q2E4</accession>
<evidence type="ECO:0000313" key="3">
    <source>
        <dbReference type="Proteomes" id="UP000269945"/>
    </source>
</evidence>
<feature type="compositionally biased region" description="Polar residues" evidence="1">
    <location>
        <begin position="13"/>
        <end position="29"/>
    </location>
</feature>
<organism evidence="2 3">
    <name type="scientific">Gulo gulo</name>
    <name type="common">Wolverine</name>
    <name type="synonym">Gluton</name>
    <dbReference type="NCBI Taxonomy" id="48420"/>
    <lineage>
        <taxon>Eukaryota</taxon>
        <taxon>Metazoa</taxon>
        <taxon>Chordata</taxon>
        <taxon>Craniata</taxon>
        <taxon>Vertebrata</taxon>
        <taxon>Euteleostomi</taxon>
        <taxon>Mammalia</taxon>
        <taxon>Eutheria</taxon>
        <taxon>Laurasiatheria</taxon>
        <taxon>Carnivora</taxon>
        <taxon>Caniformia</taxon>
        <taxon>Musteloidea</taxon>
        <taxon>Mustelidae</taxon>
        <taxon>Guloninae</taxon>
        <taxon>Gulo</taxon>
    </lineage>
</organism>
<dbReference type="Proteomes" id="UP000269945">
    <property type="component" value="Unassembled WGS sequence"/>
</dbReference>
<name>A0A9X9Q2E4_GULGU</name>
<sequence>MRLRTQNRKRSQWKLSTSEGLLRSPSSVFPHSHLPSRGQALSSAMLGTTKDVKARQKTRFSEMRKVPCSGSLPQACSSNAGDVGVARELPEHPLTLTGRGEMGIMHSGNPGDMTVNSFTLKVEQICPK</sequence>
<evidence type="ECO:0000256" key="1">
    <source>
        <dbReference type="SAM" id="MobiDB-lite"/>
    </source>
</evidence>